<dbReference type="STRING" id="126957.T1J4G1"/>
<feature type="repeat" description="MBT" evidence="5">
    <location>
        <begin position="369"/>
        <end position="466"/>
    </location>
</feature>
<dbReference type="eggNOG" id="KOG3766">
    <property type="taxonomic scope" value="Eukaryota"/>
</dbReference>
<dbReference type="GO" id="GO:0045892">
    <property type="term" value="P:negative regulation of DNA-templated transcription"/>
    <property type="evidence" value="ECO:0007669"/>
    <property type="project" value="TreeGrafter"/>
</dbReference>
<dbReference type="SUPFAM" id="SSF47769">
    <property type="entry name" value="SAM/Pointed domain"/>
    <property type="match status" value="1"/>
</dbReference>
<dbReference type="HOGENOM" id="CLU_005352_0_0_1"/>
<dbReference type="Pfam" id="PF12140">
    <property type="entry name" value="SLED"/>
    <property type="match status" value="1"/>
</dbReference>
<evidence type="ECO:0000256" key="6">
    <source>
        <dbReference type="SAM" id="MobiDB-lite"/>
    </source>
</evidence>
<dbReference type="Proteomes" id="UP000014500">
    <property type="component" value="Unassembled WGS sequence"/>
</dbReference>
<dbReference type="OMA" id="LKMTSEW"/>
<evidence type="ECO:0000256" key="2">
    <source>
        <dbReference type="ARBA" id="ARBA00022491"/>
    </source>
</evidence>
<dbReference type="GO" id="GO:0003682">
    <property type="term" value="F:chromatin binding"/>
    <property type="evidence" value="ECO:0007669"/>
    <property type="project" value="TreeGrafter"/>
</dbReference>
<evidence type="ECO:0000313" key="8">
    <source>
        <dbReference type="EnsemblMetazoa" id="SMAR008494-PA"/>
    </source>
</evidence>
<dbReference type="Pfam" id="PF00536">
    <property type="entry name" value="SAM_1"/>
    <property type="match status" value="1"/>
</dbReference>
<feature type="compositionally biased region" description="Low complexity" evidence="6">
    <location>
        <begin position="706"/>
        <end position="723"/>
    </location>
</feature>
<keyword evidence="2" id="KW-0678">Repressor</keyword>
<feature type="repeat" description="MBT" evidence="5">
    <location>
        <begin position="33"/>
        <end position="133"/>
    </location>
</feature>
<dbReference type="CDD" id="cd20093">
    <property type="entry name" value="MBT_SFMBT_rpt1"/>
    <property type="match status" value="1"/>
</dbReference>
<feature type="repeat" description="MBT" evidence="5">
    <location>
        <begin position="251"/>
        <end position="358"/>
    </location>
</feature>
<evidence type="ECO:0000256" key="3">
    <source>
        <dbReference type="ARBA" id="ARBA00022737"/>
    </source>
</evidence>
<dbReference type="Gene3D" id="1.10.150.50">
    <property type="entry name" value="Transcription Factor, Ets-1"/>
    <property type="match status" value="1"/>
</dbReference>
<feature type="domain" description="SAM" evidence="7">
    <location>
        <begin position="756"/>
        <end position="822"/>
    </location>
</feature>
<dbReference type="AlphaFoldDB" id="T1J4G1"/>
<name>T1J4G1_STRMM</name>
<dbReference type="Gene3D" id="3.90.1150.190">
    <property type="entry name" value="SLED domain"/>
    <property type="match status" value="1"/>
</dbReference>
<evidence type="ECO:0000313" key="9">
    <source>
        <dbReference type="Proteomes" id="UP000014500"/>
    </source>
</evidence>
<dbReference type="CDD" id="cd20094">
    <property type="entry name" value="MBT_SFMBT_rpt2"/>
    <property type="match status" value="1"/>
</dbReference>
<dbReference type="CDD" id="cd20095">
    <property type="entry name" value="MBT_SFMBT_rpt3"/>
    <property type="match status" value="1"/>
</dbReference>
<keyword evidence="9" id="KW-1185">Reference proteome</keyword>
<dbReference type="InterPro" id="IPR001660">
    <property type="entry name" value="SAM"/>
</dbReference>
<dbReference type="SUPFAM" id="SSF63748">
    <property type="entry name" value="Tudor/PWWP/MBT"/>
    <property type="match status" value="4"/>
</dbReference>
<feature type="compositionally biased region" description="Basic and acidic residues" evidence="6">
    <location>
        <begin position="669"/>
        <end position="684"/>
    </location>
</feature>
<organism evidence="8 9">
    <name type="scientific">Strigamia maritima</name>
    <name type="common">European centipede</name>
    <name type="synonym">Geophilus maritimus</name>
    <dbReference type="NCBI Taxonomy" id="126957"/>
    <lineage>
        <taxon>Eukaryota</taxon>
        <taxon>Metazoa</taxon>
        <taxon>Ecdysozoa</taxon>
        <taxon>Arthropoda</taxon>
        <taxon>Myriapoda</taxon>
        <taxon>Chilopoda</taxon>
        <taxon>Pleurostigmophora</taxon>
        <taxon>Geophilomorpha</taxon>
        <taxon>Linotaeniidae</taxon>
        <taxon>Strigamia</taxon>
    </lineage>
</organism>
<dbReference type="Pfam" id="PF02820">
    <property type="entry name" value="MBT"/>
    <property type="match status" value="4"/>
</dbReference>
<dbReference type="InterPro" id="IPR038348">
    <property type="entry name" value="SLED_sf"/>
</dbReference>
<dbReference type="PANTHER" id="PTHR12247">
    <property type="entry name" value="POLYCOMB GROUP PROTEIN"/>
    <property type="match status" value="1"/>
</dbReference>
<dbReference type="InterPro" id="IPR013761">
    <property type="entry name" value="SAM/pointed_sf"/>
</dbReference>
<dbReference type="PROSITE" id="PS51079">
    <property type="entry name" value="MBT"/>
    <property type="match status" value="4"/>
</dbReference>
<dbReference type="InterPro" id="IPR004092">
    <property type="entry name" value="Mbt"/>
</dbReference>
<dbReference type="GO" id="GO:0042393">
    <property type="term" value="F:histone binding"/>
    <property type="evidence" value="ECO:0007669"/>
    <property type="project" value="TreeGrafter"/>
</dbReference>
<feature type="region of interest" description="Disordered" evidence="6">
    <location>
        <begin position="640"/>
        <end position="691"/>
    </location>
</feature>
<dbReference type="SMART" id="SM00561">
    <property type="entry name" value="MBT"/>
    <property type="match status" value="4"/>
</dbReference>
<dbReference type="InterPro" id="IPR021987">
    <property type="entry name" value="SLED"/>
</dbReference>
<dbReference type="GO" id="GO:0005634">
    <property type="term" value="C:nucleus"/>
    <property type="evidence" value="ECO:0007669"/>
    <property type="project" value="UniProtKB-SubCell"/>
</dbReference>
<feature type="region of interest" description="Disordered" evidence="6">
    <location>
        <begin position="1"/>
        <end position="27"/>
    </location>
</feature>
<dbReference type="PhylomeDB" id="T1J4G1"/>
<proteinExistence type="predicted"/>
<dbReference type="EMBL" id="JH431845">
    <property type="status" value="NOT_ANNOTATED_CDS"/>
    <property type="molecule type" value="Genomic_DNA"/>
</dbReference>
<feature type="compositionally biased region" description="Basic and acidic residues" evidence="6">
    <location>
        <begin position="1"/>
        <end position="25"/>
    </location>
</feature>
<dbReference type="SMART" id="SM00454">
    <property type="entry name" value="SAM"/>
    <property type="match status" value="1"/>
</dbReference>
<reference evidence="8" key="2">
    <citation type="submission" date="2015-02" db="UniProtKB">
        <authorList>
            <consortium name="EnsemblMetazoa"/>
        </authorList>
    </citation>
    <scope>IDENTIFICATION</scope>
</reference>
<keyword evidence="3" id="KW-0677">Repeat</keyword>
<dbReference type="EnsemblMetazoa" id="SMAR008494-RA">
    <property type="protein sequence ID" value="SMAR008494-PA"/>
    <property type="gene ID" value="SMAR008494"/>
</dbReference>
<evidence type="ECO:0000256" key="1">
    <source>
        <dbReference type="ARBA" id="ARBA00004123"/>
    </source>
</evidence>
<evidence type="ECO:0000259" key="7">
    <source>
        <dbReference type="SMART" id="SM00454"/>
    </source>
</evidence>
<dbReference type="Gene3D" id="2.30.30.140">
    <property type="match status" value="4"/>
</dbReference>
<comment type="subcellular location">
    <subcellularLocation>
        <location evidence="1">Nucleus</location>
    </subcellularLocation>
</comment>
<sequence length="829" mass="94703">MEDEKKNNCEKDKSCEDNCKKNEKEETNDDTDFIWDEYLEETDSVAAPPTSFIHVEKSLQSCFSEGMKLEVRNKEQDDAYWVASVVMTCGPLLRLRYEGYSEDRSSDFWCDIATNEVHAIGWCSENGKELIPPSAIKHKFSDWSQFLNTALAGSITIPIHLLEANGTNPIDLITQGMKIEVQEKLNPLNVWIATVLENVGGRLLLRYDGATASEDFWLFYLSYRLHPVGWASINKFKYKPPEALASRRLTDEWVDILQQALEEAKQSPLLQDIFRLQDCIREHNFKEGMKLEMVNPTNLIQICPATVTKVLNSEYFIVQIDDNSLSDKQPQVMSCHADSCLIFPKGWAKSNDLAVMHSKAGWMNSKHEFEWDEYLAFCKAEVVPDQVFNLLTVDHGFEKGMKLEAVNPFQPHQICAATVTKVVKHLLWIQLDSIDTFHPNHIVPYNSHEIFPVGWCESNHYPLKPPLHIQRGNGRVVMKVPIFIQEKPKKEKKRVNPDAKAWCPKIYFNHRCFTGPYLSNTRLAQLPRHVGPGPVVLVLKEVLSKLINVAYKSSKVLQELEFKGKHNPDMQQCVLKAKYKGKCHRKIVEILSNSEHVKEFCRDICLKLDCCPYLFGPKHVGDDCPHNCSLLTKARYASRTYSRRKRRLGRPPMAKKDENQPAKRGRKGKLLDNEETEKTNNKSEEDADSNETEILMEDAEIKNGQNKANTASNPPSSPNTNSDASKEASLSEEVESTKTPIMKFISPSILRLTTNPLHWSVEDVMQFMRDTDCAQLVRLLKDQDIDGQALLLLTLPTVQEHLELQLGPAMKLCHQVERVKLAFYSQFAK</sequence>
<reference evidence="9" key="1">
    <citation type="submission" date="2011-05" db="EMBL/GenBank/DDBJ databases">
        <authorList>
            <person name="Richards S.R."/>
            <person name="Qu J."/>
            <person name="Jiang H."/>
            <person name="Jhangiani S.N."/>
            <person name="Agravi P."/>
            <person name="Goodspeed R."/>
            <person name="Gross S."/>
            <person name="Mandapat C."/>
            <person name="Jackson L."/>
            <person name="Mathew T."/>
            <person name="Pu L."/>
            <person name="Thornton R."/>
            <person name="Saada N."/>
            <person name="Wilczek-Boney K.B."/>
            <person name="Lee S."/>
            <person name="Kovar C."/>
            <person name="Wu Y."/>
            <person name="Scherer S.E."/>
            <person name="Worley K.C."/>
            <person name="Muzny D.M."/>
            <person name="Gibbs R."/>
        </authorList>
    </citation>
    <scope>NUCLEOTIDE SEQUENCE</scope>
    <source>
        <strain evidence="9">Brora</strain>
    </source>
</reference>
<evidence type="ECO:0000256" key="5">
    <source>
        <dbReference type="PROSITE-ProRule" id="PRU00459"/>
    </source>
</evidence>
<dbReference type="InterPro" id="IPR050548">
    <property type="entry name" value="PcG_chromatin_remod_factors"/>
</dbReference>
<feature type="region of interest" description="Disordered" evidence="6">
    <location>
        <begin position="703"/>
        <end position="736"/>
    </location>
</feature>
<protein>
    <recommendedName>
        <fullName evidence="7">SAM domain-containing protein</fullName>
    </recommendedName>
</protein>
<keyword evidence="4" id="KW-0539">Nucleus</keyword>
<accession>T1J4G1</accession>
<dbReference type="PANTHER" id="PTHR12247:SF129">
    <property type="entry name" value="SOP-2-RELATED PROTEIN 3"/>
    <property type="match status" value="1"/>
</dbReference>
<dbReference type="CDD" id="cd20096">
    <property type="entry name" value="MBT_SFMBT_rpt4"/>
    <property type="match status" value="1"/>
</dbReference>
<evidence type="ECO:0000256" key="4">
    <source>
        <dbReference type="ARBA" id="ARBA00023242"/>
    </source>
</evidence>
<feature type="repeat" description="MBT" evidence="5">
    <location>
        <begin position="141"/>
        <end position="241"/>
    </location>
</feature>